<feature type="domain" description="CHAD" evidence="1">
    <location>
        <begin position="9"/>
        <end position="302"/>
    </location>
</feature>
<keyword evidence="3" id="KW-1185">Reference proteome</keyword>
<dbReference type="PANTHER" id="PTHR39339:SF1">
    <property type="entry name" value="CHAD DOMAIN-CONTAINING PROTEIN"/>
    <property type="match status" value="1"/>
</dbReference>
<comment type="caution">
    <text evidence="2">The sequence shown here is derived from an EMBL/GenBank/DDBJ whole genome shotgun (WGS) entry which is preliminary data.</text>
</comment>
<reference evidence="2 3" key="1">
    <citation type="journal article" date="2020" name="ISME J.">
        <title>Comparative genomics reveals insights into cyanobacterial evolution and habitat adaptation.</title>
        <authorList>
            <person name="Chen M.Y."/>
            <person name="Teng W.K."/>
            <person name="Zhao L."/>
            <person name="Hu C.X."/>
            <person name="Zhou Y.K."/>
            <person name="Han B.P."/>
            <person name="Song L.R."/>
            <person name="Shu W.S."/>
        </authorList>
    </citation>
    <scope>NUCLEOTIDE SEQUENCE [LARGE SCALE GENOMIC DNA]</scope>
    <source>
        <strain evidence="2 3">FACHB-723</strain>
    </source>
</reference>
<proteinExistence type="predicted"/>
<dbReference type="InterPro" id="IPR007899">
    <property type="entry name" value="CHAD_dom"/>
</dbReference>
<dbReference type="Proteomes" id="UP000642094">
    <property type="component" value="Unassembled WGS sequence"/>
</dbReference>
<dbReference type="PROSITE" id="PS51708">
    <property type="entry name" value="CHAD"/>
    <property type="match status" value="1"/>
</dbReference>
<dbReference type="InterPro" id="IPR038186">
    <property type="entry name" value="CHAD_dom_sf"/>
</dbReference>
<dbReference type="Gene3D" id="1.40.20.10">
    <property type="entry name" value="CHAD domain"/>
    <property type="match status" value="1"/>
</dbReference>
<sequence length="322" mass="37723">MQEDQLEIAIALSDYAHQVIRQNFQKVIDQEKAVFKDKDPEALHQMRVGMRRLRTAMRVFSNVVILPDGISEAIGKIAKGLGKTRDLDVLQKVMSERYQSILTKAEQPKFEKVMQHLGKQRSHSFVKLKQILKGDRYQNCKLLIQDWLVHPDYTTMGSVSVSEILPDLLLPLICQLFLHSGWLVGTTMQSGRLSLIPLENTEELNYQLRRFGDELHDLRKQIKGVRYQAEFFDTFYEDEYKQRIDEFRNMQEVLGQLQDNTFLSDFLRALFTVDLAQVLPTIDQIIQQDTQIFWQKWQPFQEHYLSLDFRKSLRSLLTTPTA</sequence>
<dbReference type="RefSeq" id="WP_190402514.1">
    <property type="nucleotide sequence ID" value="NZ_JACJQB010000007.1"/>
</dbReference>
<name>A0ABR7ZV69_9CYAN</name>
<gene>
    <name evidence="2" type="ORF">H6F41_05715</name>
</gene>
<protein>
    <submittedName>
        <fullName evidence="2">CHAD domain-containing protein</fullName>
    </submittedName>
</protein>
<evidence type="ECO:0000313" key="3">
    <source>
        <dbReference type="Proteomes" id="UP000642094"/>
    </source>
</evidence>
<dbReference type="Pfam" id="PF05235">
    <property type="entry name" value="CHAD"/>
    <property type="match status" value="1"/>
</dbReference>
<evidence type="ECO:0000313" key="2">
    <source>
        <dbReference type="EMBL" id="MBD2187639.1"/>
    </source>
</evidence>
<dbReference type="SMART" id="SM00880">
    <property type="entry name" value="CHAD"/>
    <property type="match status" value="1"/>
</dbReference>
<accession>A0ABR7ZV69</accession>
<dbReference type="PANTHER" id="PTHR39339">
    <property type="entry name" value="SLR1444 PROTEIN"/>
    <property type="match status" value="1"/>
</dbReference>
<organism evidence="2 3">
    <name type="scientific">Pseudanabaena mucicola FACHB-723</name>
    <dbReference type="NCBI Taxonomy" id="2692860"/>
    <lineage>
        <taxon>Bacteria</taxon>
        <taxon>Bacillati</taxon>
        <taxon>Cyanobacteriota</taxon>
        <taxon>Cyanophyceae</taxon>
        <taxon>Pseudanabaenales</taxon>
        <taxon>Pseudanabaenaceae</taxon>
        <taxon>Pseudanabaena</taxon>
    </lineage>
</organism>
<dbReference type="EMBL" id="JACJQB010000007">
    <property type="protein sequence ID" value="MBD2187639.1"/>
    <property type="molecule type" value="Genomic_DNA"/>
</dbReference>
<evidence type="ECO:0000259" key="1">
    <source>
        <dbReference type="PROSITE" id="PS51708"/>
    </source>
</evidence>